<evidence type="ECO:0000313" key="3">
    <source>
        <dbReference type="Proteomes" id="UP000683310"/>
    </source>
</evidence>
<feature type="chain" id="PRO_5045816259" description="Secreted protein" evidence="1">
    <location>
        <begin position="30"/>
        <end position="147"/>
    </location>
</feature>
<protein>
    <recommendedName>
        <fullName evidence="4">Secreted protein</fullName>
    </recommendedName>
</protein>
<evidence type="ECO:0000256" key="1">
    <source>
        <dbReference type="SAM" id="SignalP"/>
    </source>
</evidence>
<evidence type="ECO:0000313" key="2">
    <source>
        <dbReference type="EMBL" id="QVI23654.1"/>
    </source>
</evidence>
<feature type="signal peptide" evidence="1">
    <location>
        <begin position="1"/>
        <end position="29"/>
    </location>
</feature>
<name>A0ABX8CVY4_9NOCA</name>
<keyword evidence="3" id="KW-1185">Reference proteome</keyword>
<keyword evidence="1" id="KW-0732">Signal</keyword>
<evidence type="ECO:0008006" key="4">
    <source>
        <dbReference type="Google" id="ProtNLM"/>
    </source>
</evidence>
<organism evidence="2 3">
    <name type="scientific">Nocardia tengchongensis</name>
    <dbReference type="NCBI Taxonomy" id="2055889"/>
    <lineage>
        <taxon>Bacteria</taxon>
        <taxon>Bacillati</taxon>
        <taxon>Actinomycetota</taxon>
        <taxon>Actinomycetes</taxon>
        <taxon>Mycobacteriales</taxon>
        <taxon>Nocardiaceae</taxon>
        <taxon>Nocardia</taxon>
    </lineage>
</organism>
<accession>A0ABX8CVY4</accession>
<gene>
    <name evidence="2" type="ORF">KHQ06_12865</name>
</gene>
<dbReference type="EMBL" id="CP074371">
    <property type="protein sequence ID" value="QVI23654.1"/>
    <property type="molecule type" value="Genomic_DNA"/>
</dbReference>
<dbReference type="Proteomes" id="UP000683310">
    <property type="component" value="Chromosome"/>
</dbReference>
<proteinExistence type="predicted"/>
<reference evidence="2 3" key="1">
    <citation type="submission" date="2021-04" db="EMBL/GenBank/DDBJ databases">
        <title>Nocardia tengchongensis.</title>
        <authorList>
            <person name="Zhuang k."/>
            <person name="Ran Y."/>
            <person name="Li W."/>
        </authorList>
    </citation>
    <scope>NUCLEOTIDE SEQUENCE [LARGE SCALE GENOMIC DNA]</scope>
    <source>
        <strain evidence="2 3">CFH S0057</strain>
    </source>
</reference>
<sequence>MKSTLTHRVSTVLATAAASVALATGAATAAPATLEPAAPTAEPAATSIAGTCNTGSSAPLAALQNGSGGNLAAFLWPLENGLNCLTGGSAAPIAAPADISSGSGSTLPTTTGSSSLTDSLHSLGCSFSMTRWDPATQTCVKPSVSVG</sequence>